<dbReference type="AlphaFoldDB" id="A0A4Q7NN67"/>
<dbReference type="SUPFAM" id="SSF46785">
    <property type="entry name" value="Winged helix' DNA-binding domain"/>
    <property type="match status" value="1"/>
</dbReference>
<keyword evidence="7" id="KW-1185">Reference proteome</keyword>
<dbReference type="InterPro" id="IPR036390">
    <property type="entry name" value="WH_DNA-bd_sf"/>
</dbReference>
<dbReference type="InterPro" id="IPR050950">
    <property type="entry name" value="HTH-type_LysR_regulators"/>
</dbReference>
<accession>A0A4Q7NN67</accession>
<comment type="similarity">
    <text evidence="1">Belongs to the LysR transcriptional regulatory family.</text>
</comment>
<dbReference type="Pfam" id="PF00126">
    <property type="entry name" value="HTH_1"/>
    <property type="match status" value="1"/>
</dbReference>
<gene>
    <name evidence="6" type="ORF">EV675_2406</name>
</gene>
<name>A0A4Q7NN67_9BURK</name>
<evidence type="ECO:0000256" key="4">
    <source>
        <dbReference type="ARBA" id="ARBA00023163"/>
    </source>
</evidence>
<evidence type="ECO:0000256" key="3">
    <source>
        <dbReference type="ARBA" id="ARBA00023125"/>
    </source>
</evidence>
<dbReference type="SUPFAM" id="SSF53850">
    <property type="entry name" value="Periplasmic binding protein-like II"/>
    <property type="match status" value="1"/>
</dbReference>
<dbReference type="GO" id="GO:0005829">
    <property type="term" value="C:cytosol"/>
    <property type="evidence" value="ECO:0007669"/>
    <property type="project" value="TreeGrafter"/>
</dbReference>
<dbReference type="GO" id="GO:0003700">
    <property type="term" value="F:DNA-binding transcription factor activity"/>
    <property type="evidence" value="ECO:0007669"/>
    <property type="project" value="InterPro"/>
</dbReference>
<dbReference type="InterPro" id="IPR005119">
    <property type="entry name" value="LysR_subst-bd"/>
</dbReference>
<dbReference type="Proteomes" id="UP000292445">
    <property type="component" value="Unassembled WGS sequence"/>
</dbReference>
<sequence length="311" mass="34555">MKSEAIERFFRTRLRMSQIRLIAAIDDLKQLRRVASLLNVTPPAISKQIAEMEGDLEEKILRRVGNRVEFTPTGTLLARHARQVLDQIERTRIELIELLAGAAEQIGIGAVPTVAPFFLPALVRDLRARFPGTTIRLREGRFAELAPLLADGTLDIILARDTEHRLSPRFEQRVIMKDPLAIVCGPGHALATRRSVQWRDADGLPWILPIQGSSTAILLERIFHAQGIRPGNGSVESIALSVNTSLLRANSMLGIMPTAYVRDYVKAGDISVLPLSTAAAQDEIKVVWRLDDTAPATDLLLRFVHEHARLL</sequence>
<dbReference type="Pfam" id="PF03466">
    <property type="entry name" value="LysR_substrate"/>
    <property type="match status" value="1"/>
</dbReference>
<dbReference type="PANTHER" id="PTHR30419">
    <property type="entry name" value="HTH-TYPE TRANSCRIPTIONAL REGULATOR YBHD"/>
    <property type="match status" value="1"/>
</dbReference>
<dbReference type="Gene3D" id="3.40.190.290">
    <property type="match status" value="1"/>
</dbReference>
<evidence type="ECO:0000313" key="7">
    <source>
        <dbReference type="Proteomes" id="UP000292445"/>
    </source>
</evidence>
<dbReference type="GO" id="GO:0003677">
    <property type="term" value="F:DNA binding"/>
    <property type="evidence" value="ECO:0007669"/>
    <property type="project" value="UniProtKB-KW"/>
</dbReference>
<feature type="domain" description="HTH lysR-type" evidence="5">
    <location>
        <begin position="14"/>
        <end position="71"/>
    </location>
</feature>
<reference evidence="6 7" key="1">
    <citation type="submission" date="2019-02" db="EMBL/GenBank/DDBJ databases">
        <title>Genomic Encyclopedia of Type Strains, Phase IV (KMG-IV): sequencing the most valuable type-strain genomes for metagenomic binning, comparative biology and taxonomic classification.</title>
        <authorList>
            <person name="Goeker M."/>
        </authorList>
    </citation>
    <scope>NUCLEOTIDE SEQUENCE [LARGE SCALE GENOMIC DNA]</scope>
    <source>
        <strain evidence="6 7">K24</strain>
    </source>
</reference>
<dbReference type="Gene3D" id="1.10.10.10">
    <property type="entry name" value="Winged helix-like DNA-binding domain superfamily/Winged helix DNA-binding domain"/>
    <property type="match status" value="1"/>
</dbReference>
<comment type="caution">
    <text evidence="6">The sequence shown here is derived from an EMBL/GenBank/DDBJ whole genome shotgun (WGS) entry which is preliminary data.</text>
</comment>
<dbReference type="PROSITE" id="PS50931">
    <property type="entry name" value="HTH_LYSR"/>
    <property type="match status" value="1"/>
</dbReference>
<evidence type="ECO:0000259" key="5">
    <source>
        <dbReference type="PROSITE" id="PS50931"/>
    </source>
</evidence>
<keyword evidence="4" id="KW-0804">Transcription</keyword>
<keyword evidence="3 6" id="KW-0238">DNA-binding</keyword>
<evidence type="ECO:0000256" key="1">
    <source>
        <dbReference type="ARBA" id="ARBA00009437"/>
    </source>
</evidence>
<protein>
    <submittedName>
        <fullName evidence="6">DNA-binding transcriptional LysR family regulator</fullName>
    </submittedName>
</protein>
<dbReference type="InterPro" id="IPR036388">
    <property type="entry name" value="WH-like_DNA-bd_sf"/>
</dbReference>
<dbReference type="OrthoDB" id="5914299at2"/>
<dbReference type="InterPro" id="IPR000847">
    <property type="entry name" value="LysR_HTH_N"/>
</dbReference>
<keyword evidence="2" id="KW-0805">Transcription regulation</keyword>
<proteinExistence type="inferred from homology"/>
<dbReference type="PANTHER" id="PTHR30419:SF8">
    <property type="entry name" value="NITROGEN ASSIMILATION TRANSCRIPTIONAL ACTIVATOR-RELATED"/>
    <property type="match status" value="1"/>
</dbReference>
<evidence type="ECO:0000256" key="2">
    <source>
        <dbReference type="ARBA" id="ARBA00023015"/>
    </source>
</evidence>
<evidence type="ECO:0000313" key="6">
    <source>
        <dbReference type="EMBL" id="RZS86366.1"/>
    </source>
</evidence>
<dbReference type="EMBL" id="SGXC01000001">
    <property type="protein sequence ID" value="RZS86366.1"/>
    <property type="molecule type" value="Genomic_DNA"/>
</dbReference>
<organism evidence="6 7">
    <name type="scientific">Pigmentiphaga kullae</name>
    <dbReference type="NCBI Taxonomy" id="151784"/>
    <lineage>
        <taxon>Bacteria</taxon>
        <taxon>Pseudomonadati</taxon>
        <taxon>Pseudomonadota</taxon>
        <taxon>Betaproteobacteria</taxon>
        <taxon>Burkholderiales</taxon>
        <taxon>Alcaligenaceae</taxon>
        <taxon>Pigmentiphaga</taxon>
    </lineage>
</organism>